<protein>
    <recommendedName>
        <fullName evidence="1">Partial AB-hydrolase lipase domain-containing protein</fullName>
    </recommendedName>
</protein>
<reference evidence="2" key="1">
    <citation type="submission" date="2021-06" db="EMBL/GenBank/DDBJ databases">
        <authorList>
            <person name="Hodson N. C."/>
            <person name="Mongue J. A."/>
            <person name="Jaron S. K."/>
        </authorList>
    </citation>
    <scope>NUCLEOTIDE SEQUENCE</scope>
</reference>
<dbReference type="OrthoDB" id="6777020at2759"/>
<dbReference type="AlphaFoldDB" id="A0A8J2K7N3"/>
<organism evidence="2 3">
    <name type="scientific">Allacma fusca</name>
    <dbReference type="NCBI Taxonomy" id="39272"/>
    <lineage>
        <taxon>Eukaryota</taxon>
        <taxon>Metazoa</taxon>
        <taxon>Ecdysozoa</taxon>
        <taxon>Arthropoda</taxon>
        <taxon>Hexapoda</taxon>
        <taxon>Collembola</taxon>
        <taxon>Symphypleona</taxon>
        <taxon>Sminthuridae</taxon>
        <taxon>Allacma</taxon>
    </lineage>
</organism>
<gene>
    <name evidence="2" type="ORF">AFUS01_LOCUS18532</name>
</gene>
<dbReference type="Proteomes" id="UP000708208">
    <property type="component" value="Unassembled WGS sequence"/>
</dbReference>
<dbReference type="InterPro" id="IPR006693">
    <property type="entry name" value="AB_hydrolase_lipase"/>
</dbReference>
<evidence type="ECO:0000259" key="1">
    <source>
        <dbReference type="Pfam" id="PF04083"/>
    </source>
</evidence>
<dbReference type="GO" id="GO:0006629">
    <property type="term" value="P:lipid metabolic process"/>
    <property type="evidence" value="ECO:0007669"/>
    <property type="project" value="InterPro"/>
</dbReference>
<feature type="non-terminal residue" evidence="2">
    <location>
        <position position="1"/>
    </location>
</feature>
<dbReference type="PANTHER" id="PTHR11005">
    <property type="entry name" value="LYSOSOMAL ACID LIPASE-RELATED"/>
    <property type="match status" value="1"/>
</dbReference>
<sequence length="132" mass="14748">MNNHASFIFVPVHSWSIMNFWHTVICLAIFTTHLSSNSNAEDNLLSPAERRNLKLYRDLAKKSTDNVASIIKYDGYPTESHSVKTKDGYFLTCTRIPHGKDHFEATKEPILLSPALATTGGSWLSVSPKNAL</sequence>
<evidence type="ECO:0000313" key="2">
    <source>
        <dbReference type="EMBL" id="CAG7729841.1"/>
    </source>
</evidence>
<accession>A0A8J2K7N3</accession>
<keyword evidence="3" id="KW-1185">Reference proteome</keyword>
<dbReference type="EMBL" id="CAJVCH010185036">
    <property type="protein sequence ID" value="CAG7729841.1"/>
    <property type="molecule type" value="Genomic_DNA"/>
</dbReference>
<comment type="caution">
    <text evidence="2">The sequence shown here is derived from an EMBL/GenBank/DDBJ whole genome shotgun (WGS) entry which is preliminary data.</text>
</comment>
<name>A0A8J2K7N3_9HEXA</name>
<feature type="domain" description="Partial AB-hydrolase lipase" evidence="1">
    <location>
        <begin position="67"/>
        <end position="125"/>
    </location>
</feature>
<dbReference type="Pfam" id="PF04083">
    <property type="entry name" value="Abhydro_lipase"/>
    <property type="match status" value="1"/>
</dbReference>
<proteinExistence type="predicted"/>
<evidence type="ECO:0000313" key="3">
    <source>
        <dbReference type="Proteomes" id="UP000708208"/>
    </source>
</evidence>